<dbReference type="Proteomes" id="UP000799771">
    <property type="component" value="Unassembled WGS sequence"/>
</dbReference>
<protein>
    <submittedName>
        <fullName evidence="1">Uncharacterized protein</fullName>
    </submittedName>
</protein>
<sequence>MAGRALSSLNSLCYSSPLRFLFLPQSRPCIVLNAASQSAHRPPTFDASLYVSTFCYTLSCRVCRILLESSQQLLCTQPLVDRFPAAPPASAPPSAALLADVAGEKTPKTARQQLFVAPNVAPYDWPGMAVRVSIQPSPKPATRCRHGIGSRETG</sequence>
<gene>
    <name evidence="1" type="ORF">P153DRAFT_371142</name>
</gene>
<organism evidence="1 2">
    <name type="scientific">Dothidotthia symphoricarpi CBS 119687</name>
    <dbReference type="NCBI Taxonomy" id="1392245"/>
    <lineage>
        <taxon>Eukaryota</taxon>
        <taxon>Fungi</taxon>
        <taxon>Dikarya</taxon>
        <taxon>Ascomycota</taxon>
        <taxon>Pezizomycotina</taxon>
        <taxon>Dothideomycetes</taxon>
        <taxon>Pleosporomycetidae</taxon>
        <taxon>Pleosporales</taxon>
        <taxon>Dothidotthiaceae</taxon>
        <taxon>Dothidotthia</taxon>
    </lineage>
</organism>
<dbReference type="GeneID" id="54409624"/>
<reference evidence="1" key="1">
    <citation type="journal article" date="2020" name="Stud. Mycol.">
        <title>101 Dothideomycetes genomes: a test case for predicting lifestyles and emergence of pathogens.</title>
        <authorList>
            <person name="Haridas S."/>
            <person name="Albert R."/>
            <person name="Binder M."/>
            <person name="Bloem J."/>
            <person name="Labutti K."/>
            <person name="Salamov A."/>
            <person name="Andreopoulos B."/>
            <person name="Baker S."/>
            <person name="Barry K."/>
            <person name="Bills G."/>
            <person name="Bluhm B."/>
            <person name="Cannon C."/>
            <person name="Castanera R."/>
            <person name="Culley D."/>
            <person name="Daum C."/>
            <person name="Ezra D."/>
            <person name="Gonzalez J."/>
            <person name="Henrissat B."/>
            <person name="Kuo A."/>
            <person name="Liang C."/>
            <person name="Lipzen A."/>
            <person name="Lutzoni F."/>
            <person name="Magnuson J."/>
            <person name="Mondo S."/>
            <person name="Nolan M."/>
            <person name="Ohm R."/>
            <person name="Pangilinan J."/>
            <person name="Park H.-J."/>
            <person name="Ramirez L."/>
            <person name="Alfaro M."/>
            <person name="Sun H."/>
            <person name="Tritt A."/>
            <person name="Yoshinaga Y."/>
            <person name="Zwiers L.-H."/>
            <person name="Turgeon B."/>
            <person name="Goodwin S."/>
            <person name="Spatafora J."/>
            <person name="Crous P."/>
            <person name="Grigoriev I."/>
        </authorList>
    </citation>
    <scope>NUCLEOTIDE SEQUENCE</scope>
    <source>
        <strain evidence="1">CBS 119687</strain>
    </source>
</reference>
<keyword evidence="2" id="KW-1185">Reference proteome</keyword>
<evidence type="ECO:0000313" key="1">
    <source>
        <dbReference type="EMBL" id="KAF2124285.1"/>
    </source>
</evidence>
<dbReference type="EMBL" id="ML977520">
    <property type="protein sequence ID" value="KAF2124285.1"/>
    <property type="molecule type" value="Genomic_DNA"/>
</dbReference>
<proteinExistence type="predicted"/>
<dbReference type="RefSeq" id="XP_033518678.1">
    <property type="nucleotide sequence ID" value="XM_033669192.1"/>
</dbReference>
<evidence type="ECO:0000313" key="2">
    <source>
        <dbReference type="Proteomes" id="UP000799771"/>
    </source>
</evidence>
<name>A0A6A5ZZ38_9PLEO</name>
<dbReference type="AlphaFoldDB" id="A0A6A5ZZ38"/>
<accession>A0A6A5ZZ38</accession>